<dbReference type="PANTHER" id="PTHR32182:SF22">
    <property type="entry name" value="ATP-DEPENDENT ENDONUCLEASE, OLD FAMILY-RELATED"/>
    <property type="match status" value="1"/>
</dbReference>
<sequence length="408" mass="44950">MSKHFLGGFMIGTLTVRSFKSLKDVQIELGNINVFIGANGSGKSNILEAVGVLSAAVSGRVDDEALLRRGVRAGVARLYKSAFADARMLPHIYFKAEDETAAYAVSLLNNLDNPLPAWRYKTEEFIQDATSVASRGPKSSDNKEYGLAPAIIVDLKPSEALPRLITALRDFGIYAPTTPVLRGLQPDMQARRPVGLAGGGLADAVKTMRTRLSEENERESDEDLVDFWDDLTGLIDWMEDVDTATSAASILSPSVPRQQRIIRFFDRFMIKGRNSLTAYDASEGALSVLLYGILAAHPEVAPILAIDNMDQALNPRLVKRLMNLLCDWLPNHRPDRQFLLTAHNPSVLDGLNLSDDRVRLFAVDRNNTGHTTVKRVQVDAKLHAMAEEKGWPLSRLWVMGYLGGVPNV</sequence>
<reference evidence="2" key="1">
    <citation type="submission" date="2021-03" db="EMBL/GenBank/DDBJ databases">
        <authorList>
            <person name="Wang G."/>
        </authorList>
    </citation>
    <scope>NUCLEOTIDE SEQUENCE</scope>
    <source>
        <strain evidence="2">KCTC 12899</strain>
    </source>
</reference>
<dbReference type="RefSeq" id="WP_207863573.1">
    <property type="nucleotide sequence ID" value="NZ_JAFREP010000065.1"/>
</dbReference>
<dbReference type="InterPro" id="IPR003959">
    <property type="entry name" value="ATPase_AAA_core"/>
</dbReference>
<feature type="domain" description="ATPase AAA-type core" evidence="1">
    <location>
        <begin position="32"/>
        <end position="349"/>
    </location>
</feature>
<dbReference type="Pfam" id="PF13304">
    <property type="entry name" value="AAA_21"/>
    <property type="match status" value="1"/>
</dbReference>
<accession>A0A8J7QRV3</accession>
<evidence type="ECO:0000259" key="1">
    <source>
        <dbReference type="Pfam" id="PF13304"/>
    </source>
</evidence>
<dbReference type="InterPro" id="IPR027417">
    <property type="entry name" value="P-loop_NTPase"/>
</dbReference>
<proteinExistence type="predicted"/>
<dbReference type="GO" id="GO:0006302">
    <property type="term" value="P:double-strand break repair"/>
    <property type="evidence" value="ECO:0007669"/>
    <property type="project" value="TreeGrafter"/>
</dbReference>
<name>A0A8J7QRV3_9BACT</name>
<dbReference type="Proteomes" id="UP000664417">
    <property type="component" value="Unassembled WGS sequence"/>
</dbReference>
<dbReference type="GO" id="GO:0016887">
    <property type="term" value="F:ATP hydrolysis activity"/>
    <property type="evidence" value="ECO:0007669"/>
    <property type="project" value="InterPro"/>
</dbReference>
<evidence type="ECO:0000313" key="3">
    <source>
        <dbReference type="Proteomes" id="UP000664417"/>
    </source>
</evidence>
<dbReference type="SUPFAM" id="SSF52540">
    <property type="entry name" value="P-loop containing nucleoside triphosphate hydrolases"/>
    <property type="match status" value="1"/>
</dbReference>
<dbReference type="PANTHER" id="PTHR32182">
    <property type="entry name" value="DNA REPLICATION AND REPAIR PROTEIN RECF"/>
    <property type="match status" value="1"/>
</dbReference>
<dbReference type="InterPro" id="IPR014555">
    <property type="entry name" value="RecF-like"/>
</dbReference>
<gene>
    <name evidence="2" type="ORF">J3U88_33445</name>
</gene>
<dbReference type="GO" id="GO:0000731">
    <property type="term" value="P:DNA synthesis involved in DNA repair"/>
    <property type="evidence" value="ECO:0007669"/>
    <property type="project" value="TreeGrafter"/>
</dbReference>
<organism evidence="2 3">
    <name type="scientific">Acanthopleuribacter pedis</name>
    <dbReference type="NCBI Taxonomy" id="442870"/>
    <lineage>
        <taxon>Bacteria</taxon>
        <taxon>Pseudomonadati</taxon>
        <taxon>Acidobacteriota</taxon>
        <taxon>Holophagae</taxon>
        <taxon>Acanthopleuribacterales</taxon>
        <taxon>Acanthopleuribacteraceae</taxon>
        <taxon>Acanthopleuribacter</taxon>
    </lineage>
</organism>
<dbReference type="Gene3D" id="3.40.50.300">
    <property type="entry name" value="P-loop containing nucleotide triphosphate hydrolases"/>
    <property type="match status" value="2"/>
</dbReference>
<dbReference type="EMBL" id="JAFREP010000065">
    <property type="protein sequence ID" value="MBO1323420.1"/>
    <property type="molecule type" value="Genomic_DNA"/>
</dbReference>
<protein>
    <submittedName>
        <fullName evidence="2">AAA family ATPase</fullName>
    </submittedName>
</protein>
<dbReference type="GO" id="GO:0005524">
    <property type="term" value="F:ATP binding"/>
    <property type="evidence" value="ECO:0007669"/>
    <property type="project" value="InterPro"/>
</dbReference>
<comment type="caution">
    <text evidence="2">The sequence shown here is derived from an EMBL/GenBank/DDBJ whole genome shotgun (WGS) entry which is preliminary data.</text>
</comment>
<evidence type="ECO:0000313" key="2">
    <source>
        <dbReference type="EMBL" id="MBO1323420.1"/>
    </source>
</evidence>
<keyword evidence="3" id="KW-1185">Reference proteome</keyword>
<dbReference type="PIRSF" id="PIRSF029347">
    <property type="entry name" value="RecF"/>
    <property type="match status" value="1"/>
</dbReference>
<dbReference type="AlphaFoldDB" id="A0A8J7QRV3"/>